<feature type="compositionally biased region" description="Basic residues" evidence="1">
    <location>
        <begin position="7"/>
        <end position="18"/>
    </location>
</feature>
<feature type="region of interest" description="Disordered" evidence="1">
    <location>
        <begin position="1"/>
        <end position="31"/>
    </location>
</feature>
<feature type="region of interest" description="Disordered" evidence="1">
    <location>
        <begin position="216"/>
        <end position="242"/>
    </location>
</feature>
<name>A0A833SQM6_PHYIN</name>
<keyword evidence="3" id="KW-1185">Reference proteome</keyword>
<comment type="caution">
    <text evidence="2">The sequence shown here is derived from an EMBL/GenBank/DDBJ whole genome shotgun (WGS) entry which is preliminary data.</text>
</comment>
<evidence type="ECO:0000313" key="3">
    <source>
        <dbReference type="Proteomes" id="UP000602510"/>
    </source>
</evidence>
<proteinExistence type="predicted"/>
<accession>A0A833SQM6</accession>
<organism evidence="2 3">
    <name type="scientific">Phytophthora infestans</name>
    <name type="common">Potato late blight agent</name>
    <name type="synonym">Botrytis infestans</name>
    <dbReference type="NCBI Taxonomy" id="4787"/>
    <lineage>
        <taxon>Eukaryota</taxon>
        <taxon>Sar</taxon>
        <taxon>Stramenopiles</taxon>
        <taxon>Oomycota</taxon>
        <taxon>Peronosporomycetes</taxon>
        <taxon>Peronosporales</taxon>
        <taxon>Peronosporaceae</taxon>
        <taxon>Phytophthora</taxon>
    </lineage>
</organism>
<sequence>MEGIPAFKHRQFTKKKNSPSRGNGVKQNEGGESRDIVDDAVVFEFNQFVCHGSAQLPTTMLKDSVSRGFPILRAQPTELAFGGVYDEILAPGGEHEAEFSRTKKWVQNLMREVSTASEGNEHIAAHLARWLEIEDGSEAFFELELARGSLCPFAQVVGEGQALDLMVWKGIVHDALLGVIYRRGSFFMTLKLVLESSDLDDDGPDQLFAGVPTRLKSKPVRAKRPANEDDAKSDFKASTKAQAKPIIARPAEFPDDKAASIAVPKADKVARPHHVSRLSGSEALLALQAKARASAQHVPWNLLLVHTGRPL</sequence>
<dbReference type="Proteomes" id="UP000602510">
    <property type="component" value="Unassembled WGS sequence"/>
</dbReference>
<evidence type="ECO:0000256" key="1">
    <source>
        <dbReference type="SAM" id="MobiDB-lite"/>
    </source>
</evidence>
<feature type="compositionally biased region" description="Basic and acidic residues" evidence="1">
    <location>
        <begin position="225"/>
        <end position="237"/>
    </location>
</feature>
<dbReference type="EMBL" id="WSZM01000799">
    <property type="protein sequence ID" value="KAF4029550.1"/>
    <property type="molecule type" value="Genomic_DNA"/>
</dbReference>
<gene>
    <name evidence="2" type="ORF">GN244_ATG18717</name>
</gene>
<evidence type="ECO:0000313" key="2">
    <source>
        <dbReference type="EMBL" id="KAF4029550.1"/>
    </source>
</evidence>
<dbReference type="AlphaFoldDB" id="A0A833SQM6"/>
<protein>
    <submittedName>
        <fullName evidence="2">Uncharacterized protein</fullName>
    </submittedName>
</protein>
<reference evidence="2" key="1">
    <citation type="submission" date="2020-04" db="EMBL/GenBank/DDBJ databases">
        <title>Hybrid Assembly of Korean Phytophthora infestans isolates.</title>
        <authorList>
            <person name="Prokchorchik M."/>
            <person name="Lee Y."/>
            <person name="Seo J."/>
            <person name="Cho J.-H."/>
            <person name="Park Y.-E."/>
            <person name="Jang D.-C."/>
            <person name="Im J.-S."/>
            <person name="Choi J.-G."/>
            <person name="Park H.-J."/>
            <person name="Lee G.-B."/>
            <person name="Lee Y.-G."/>
            <person name="Hong S.-Y."/>
            <person name="Cho K."/>
            <person name="Sohn K.H."/>
        </authorList>
    </citation>
    <scope>NUCLEOTIDE SEQUENCE</scope>
    <source>
        <strain evidence="2">KR_1_A1</strain>
    </source>
</reference>